<evidence type="ECO:0000256" key="2">
    <source>
        <dbReference type="ARBA" id="ARBA00022692"/>
    </source>
</evidence>
<dbReference type="Proteomes" id="UP000663828">
    <property type="component" value="Unassembled WGS sequence"/>
</dbReference>
<feature type="transmembrane region" description="Helical" evidence="5">
    <location>
        <begin position="189"/>
        <end position="215"/>
    </location>
</feature>
<keyword evidence="3 5" id="KW-1133">Transmembrane helix</keyword>
<dbReference type="GO" id="GO:0016020">
    <property type="term" value="C:membrane"/>
    <property type="evidence" value="ECO:0007669"/>
    <property type="project" value="UniProtKB-SubCell"/>
</dbReference>
<feature type="transmembrane region" description="Helical" evidence="5">
    <location>
        <begin position="67"/>
        <end position="87"/>
    </location>
</feature>
<evidence type="ECO:0000256" key="4">
    <source>
        <dbReference type="ARBA" id="ARBA00023136"/>
    </source>
</evidence>
<dbReference type="PROSITE" id="PS50262">
    <property type="entry name" value="G_PROTEIN_RECEP_F1_2"/>
    <property type="match status" value="1"/>
</dbReference>
<evidence type="ECO:0000313" key="8">
    <source>
        <dbReference type="Proteomes" id="UP000663828"/>
    </source>
</evidence>
<dbReference type="AlphaFoldDB" id="A0A814W7R5"/>
<feature type="domain" description="G-protein coupled receptors family 1 profile" evidence="6">
    <location>
        <begin position="34"/>
        <end position="289"/>
    </location>
</feature>
<keyword evidence="8" id="KW-1185">Reference proteome</keyword>
<evidence type="ECO:0000256" key="1">
    <source>
        <dbReference type="ARBA" id="ARBA00004370"/>
    </source>
</evidence>
<dbReference type="Gene3D" id="1.20.1070.10">
    <property type="entry name" value="Rhodopsin 7-helix transmembrane proteins"/>
    <property type="match status" value="1"/>
</dbReference>
<dbReference type="SUPFAM" id="SSF81321">
    <property type="entry name" value="Family A G protein-coupled receptor-like"/>
    <property type="match status" value="1"/>
</dbReference>
<evidence type="ECO:0000256" key="5">
    <source>
        <dbReference type="SAM" id="Phobius"/>
    </source>
</evidence>
<sequence>MDQFSTQSSTFNSTNFTCTTPLLWTNEATENRRARLIACIVAVFTHTVFWLQLLFCSSVRQQSMQWIYAYLVTDILLLMRFFFIYIVRITATECEPTKLWFYFVCYVEATVDNYLNVLEVYMLLALNICRYIQIAYNKNVYQLHKKLLLVTHITMYLSTAFSFVIQFAVKWARLDIIFRDSCQVTYTNIYIQVFNIITAFALPILLNVAVIYMSARHVRLTSTLQRATHVSAREKYNRSLVIQFLIFYIIWVSLWSPNVVLFQIAGGGILTATFRLLNFIEIALDPLIIAALDVRFWQAWQKFGRYVRVEIVKRGSTAGRIGPTTTRVNVLSFKTVQQQTTNM</sequence>
<proteinExistence type="predicted"/>
<evidence type="ECO:0000259" key="6">
    <source>
        <dbReference type="PROSITE" id="PS50262"/>
    </source>
</evidence>
<organism evidence="7 8">
    <name type="scientific">Adineta ricciae</name>
    <name type="common">Rotifer</name>
    <dbReference type="NCBI Taxonomy" id="249248"/>
    <lineage>
        <taxon>Eukaryota</taxon>
        <taxon>Metazoa</taxon>
        <taxon>Spiralia</taxon>
        <taxon>Gnathifera</taxon>
        <taxon>Rotifera</taxon>
        <taxon>Eurotatoria</taxon>
        <taxon>Bdelloidea</taxon>
        <taxon>Adinetida</taxon>
        <taxon>Adinetidae</taxon>
        <taxon>Adineta</taxon>
    </lineage>
</organism>
<accession>A0A814W7R5</accession>
<dbReference type="EMBL" id="CAJNOR010001784">
    <property type="protein sequence ID" value="CAF1198591.1"/>
    <property type="molecule type" value="Genomic_DNA"/>
</dbReference>
<dbReference type="InterPro" id="IPR017452">
    <property type="entry name" value="GPCR_Rhodpsn_7TM"/>
</dbReference>
<evidence type="ECO:0000256" key="3">
    <source>
        <dbReference type="ARBA" id="ARBA00022989"/>
    </source>
</evidence>
<protein>
    <recommendedName>
        <fullName evidence="6">G-protein coupled receptors family 1 profile domain-containing protein</fullName>
    </recommendedName>
</protein>
<reference evidence="7" key="1">
    <citation type="submission" date="2021-02" db="EMBL/GenBank/DDBJ databases">
        <authorList>
            <person name="Nowell W R."/>
        </authorList>
    </citation>
    <scope>NUCLEOTIDE SEQUENCE</scope>
</reference>
<keyword evidence="2 5" id="KW-0812">Transmembrane</keyword>
<name>A0A814W7R5_ADIRI</name>
<comment type="subcellular location">
    <subcellularLocation>
        <location evidence="1">Membrane</location>
    </subcellularLocation>
</comment>
<evidence type="ECO:0000313" key="7">
    <source>
        <dbReference type="EMBL" id="CAF1198591.1"/>
    </source>
</evidence>
<feature type="transmembrane region" description="Helical" evidence="5">
    <location>
        <begin position="147"/>
        <end position="169"/>
    </location>
</feature>
<gene>
    <name evidence="7" type="ORF">XAT740_LOCUS23541</name>
</gene>
<keyword evidence="4 5" id="KW-0472">Membrane</keyword>
<feature type="transmembrane region" description="Helical" evidence="5">
    <location>
        <begin position="34"/>
        <end position="55"/>
    </location>
</feature>
<comment type="caution">
    <text evidence="7">The sequence shown here is derived from an EMBL/GenBank/DDBJ whole genome shotgun (WGS) entry which is preliminary data.</text>
</comment>